<feature type="compositionally biased region" description="Basic and acidic residues" evidence="1">
    <location>
        <begin position="8"/>
        <end position="25"/>
    </location>
</feature>
<dbReference type="Proteomes" id="UP000632454">
    <property type="component" value="Unassembled WGS sequence"/>
</dbReference>
<dbReference type="SUPFAM" id="SSF54593">
    <property type="entry name" value="Glyoxalase/Bleomycin resistance protein/Dihydroxybiphenyl dioxygenase"/>
    <property type="match status" value="2"/>
</dbReference>
<dbReference type="InterPro" id="IPR037523">
    <property type="entry name" value="VOC_core"/>
</dbReference>
<dbReference type="PROSITE" id="PS51819">
    <property type="entry name" value="VOC"/>
    <property type="match status" value="1"/>
</dbReference>
<protein>
    <submittedName>
        <fullName evidence="3">2,3-dihydroxybiphenyl 1,2-dioxygenase</fullName>
    </submittedName>
</protein>
<feature type="domain" description="VOC" evidence="2">
    <location>
        <begin position="180"/>
        <end position="306"/>
    </location>
</feature>
<comment type="caution">
    <text evidence="3">The sequence shown here is derived from an EMBL/GenBank/DDBJ whole genome shotgun (WGS) entry which is preliminary data.</text>
</comment>
<reference evidence="4" key="1">
    <citation type="journal article" date="2019" name="Int. J. Syst. Evol. Microbiol.">
        <title>The Global Catalogue of Microorganisms (GCM) 10K type strain sequencing project: providing services to taxonomists for standard genome sequencing and annotation.</title>
        <authorList>
            <consortium name="The Broad Institute Genomics Platform"/>
            <consortium name="The Broad Institute Genome Sequencing Center for Infectious Disease"/>
            <person name="Wu L."/>
            <person name="Ma J."/>
        </authorList>
    </citation>
    <scope>NUCLEOTIDE SEQUENCE [LARGE SCALE GENOMIC DNA]</scope>
    <source>
        <strain evidence="4">CCM 7855</strain>
    </source>
</reference>
<organism evidence="3 4">
    <name type="scientific">Williamsia phyllosphaerae</name>
    <dbReference type="NCBI Taxonomy" id="885042"/>
    <lineage>
        <taxon>Bacteria</taxon>
        <taxon>Bacillati</taxon>
        <taxon>Actinomycetota</taxon>
        <taxon>Actinomycetes</taxon>
        <taxon>Mycobacteriales</taxon>
        <taxon>Nocardiaceae</taxon>
        <taxon>Williamsia</taxon>
    </lineage>
</organism>
<evidence type="ECO:0000256" key="1">
    <source>
        <dbReference type="SAM" id="MobiDB-lite"/>
    </source>
</evidence>
<gene>
    <name evidence="3" type="ORF">GCM10007298_13510</name>
</gene>
<keyword evidence="4" id="KW-1185">Reference proteome</keyword>
<feature type="region of interest" description="Disordered" evidence="1">
    <location>
        <begin position="1"/>
        <end position="25"/>
    </location>
</feature>
<dbReference type="Gene3D" id="3.10.180.10">
    <property type="entry name" value="2,3-Dihydroxybiphenyl 1,2-Dioxygenase, domain 1"/>
    <property type="match status" value="1"/>
</dbReference>
<sequence length="374" mass="41506">MTTPADTAHADLHSEFGAHPGDPDDRAAQPVIKIVDIAWLEFEKQNIAQAERFAHDFGFTTVSRTADELSLRGTWSGAPCILIRRSHRSRFVGPAFRAAGHDDLLRLSRETGRRVYPLGDLGGSAIDLTDPSGMSVRVVAGLTDLPSLPDQHPLTYNFGGKVERFNAIQRPPREPARVQRLGHVVIETPRFRENLAWYQEMLGMIVSDFLFFPGQRSRGPAMAFIRCDRGSEMADHHTLAMTLGPMSRYVHSAYQVADLDAVAAGGAYLADRGYHHAWGIGRHIQGSQLFDYWRDLDKFMVEHFADGDMFDSTVEAGWAPFTASGLAQWGPPVTRDFLGANPDPELLKGFLSGLKNDNEFDVHRLLGLLKVARS</sequence>
<evidence type="ECO:0000313" key="4">
    <source>
        <dbReference type="Proteomes" id="UP000632454"/>
    </source>
</evidence>
<proteinExistence type="predicted"/>
<name>A0ABQ1UGY3_9NOCA</name>
<accession>A0ABQ1UGY3</accession>
<evidence type="ECO:0000259" key="2">
    <source>
        <dbReference type="PROSITE" id="PS51819"/>
    </source>
</evidence>
<evidence type="ECO:0000313" key="3">
    <source>
        <dbReference type="EMBL" id="GGF18792.1"/>
    </source>
</evidence>
<dbReference type="RefSeq" id="WP_188488083.1">
    <property type="nucleotide sequence ID" value="NZ_BMCS01000001.1"/>
</dbReference>
<dbReference type="EMBL" id="BMCS01000001">
    <property type="protein sequence ID" value="GGF18792.1"/>
    <property type="molecule type" value="Genomic_DNA"/>
</dbReference>
<dbReference type="InterPro" id="IPR029068">
    <property type="entry name" value="Glyas_Bleomycin-R_OHBP_Dase"/>
</dbReference>